<dbReference type="PANTHER" id="PTHR46985:SF2">
    <property type="entry name" value="APOPTOSIS-ASSOCIATED SPECK-LIKE PROTEIN CONTAINING A CARD"/>
    <property type="match status" value="1"/>
</dbReference>
<evidence type="ECO:0000256" key="1">
    <source>
        <dbReference type="ARBA" id="ARBA00004514"/>
    </source>
</evidence>
<evidence type="ECO:0000259" key="7">
    <source>
        <dbReference type="PROSITE" id="PS50209"/>
    </source>
</evidence>
<dbReference type="PROSITE" id="PS50209">
    <property type="entry name" value="CARD"/>
    <property type="match status" value="2"/>
</dbReference>
<evidence type="ECO:0000256" key="5">
    <source>
        <dbReference type="ARBA" id="ARBA00023198"/>
    </source>
</evidence>
<dbReference type="GO" id="GO:0045087">
    <property type="term" value="P:innate immune response"/>
    <property type="evidence" value="ECO:0007669"/>
    <property type="project" value="UniProtKB-KW"/>
</dbReference>
<dbReference type="EMBL" id="JAAGNN010000027">
    <property type="protein sequence ID" value="KAF4071471.1"/>
    <property type="molecule type" value="Genomic_DNA"/>
</dbReference>
<accession>A0A7J5ZNJ2</accession>
<keyword evidence="9" id="KW-1185">Reference proteome</keyword>
<gene>
    <name evidence="8" type="ORF">AMELA_G00273670</name>
</gene>
<dbReference type="AlphaFoldDB" id="A0A7J5ZNJ2"/>
<sequence length="344" mass="41122">MLETCEDKKNKKQKLFSMVFISIKRNSLKCDCQLQAEQREKNLTDMDRMKTARLQDLVMSSMDQLVEHVNETRRICKDLLNQGLLSEDKHRTIVAAPSTQDRMKQLLHALSSKGQHGRYALYRLLQEHEPELILQLEHAVYVHVVKQKLIESVRQVESVANRMLTQGLITEEEYFQVCEEEGSEARMHAMFTVLEQHGMKERDGFYNLLFHCEPLLYRELEKDRVFQMFDVDKENNKLVHLLLEERWRELESKEKQVEKEKEELRKARNCLKKQQERIDQERMQVLEMKLELEEFRRNQDEMKEDVNSHFLTGRKEERMTGQWEHLNNNGYPVPVNENNVLSFN</sequence>
<comment type="subcellular location">
    <subcellularLocation>
        <location evidence="1">Cytoplasm</location>
        <location evidence="1">Cytosol</location>
    </subcellularLocation>
</comment>
<comment type="caution">
    <text evidence="8">The sequence shown here is derived from an EMBL/GenBank/DDBJ whole genome shotgun (WGS) entry which is preliminary data.</text>
</comment>
<keyword evidence="4" id="KW-0391">Immunity</keyword>
<evidence type="ECO:0000256" key="3">
    <source>
        <dbReference type="ARBA" id="ARBA00022588"/>
    </source>
</evidence>
<dbReference type="SUPFAM" id="SSF47986">
    <property type="entry name" value="DEATH domain"/>
    <property type="match status" value="2"/>
</dbReference>
<keyword evidence="3" id="KW-0399">Innate immunity</keyword>
<dbReference type="GO" id="GO:0005829">
    <property type="term" value="C:cytosol"/>
    <property type="evidence" value="ECO:0007669"/>
    <property type="project" value="UniProtKB-SubCell"/>
</dbReference>
<dbReference type="Gene3D" id="1.10.533.10">
    <property type="entry name" value="Death Domain, Fas"/>
    <property type="match status" value="2"/>
</dbReference>
<dbReference type="PANTHER" id="PTHR46985">
    <property type="entry name" value="NACHT, LRR AND PYD DOMAINS-CONTAINING PROTEIN 1"/>
    <property type="match status" value="1"/>
</dbReference>
<evidence type="ECO:0000313" key="9">
    <source>
        <dbReference type="Proteomes" id="UP000593565"/>
    </source>
</evidence>
<dbReference type="Pfam" id="PF00619">
    <property type="entry name" value="CARD"/>
    <property type="match status" value="1"/>
</dbReference>
<keyword evidence="2" id="KW-0963">Cytoplasm</keyword>
<dbReference type="InterPro" id="IPR051249">
    <property type="entry name" value="NLRP_Inflammasome"/>
</dbReference>
<keyword evidence="5" id="KW-0395">Inflammatory response</keyword>
<dbReference type="GO" id="GO:0042981">
    <property type="term" value="P:regulation of apoptotic process"/>
    <property type="evidence" value="ECO:0007669"/>
    <property type="project" value="InterPro"/>
</dbReference>
<dbReference type="InterPro" id="IPR011029">
    <property type="entry name" value="DEATH-like_dom_sf"/>
</dbReference>
<dbReference type="GO" id="GO:0006954">
    <property type="term" value="P:inflammatory response"/>
    <property type="evidence" value="ECO:0007669"/>
    <property type="project" value="UniProtKB-KW"/>
</dbReference>
<evidence type="ECO:0000256" key="2">
    <source>
        <dbReference type="ARBA" id="ARBA00022490"/>
    </source>
</evidence>
<dbReference type="InterPro" id="IPR001315">
    <property type="entry name" value="CARD"/>
</dbReference>
<feature type="domain" description="CARD" evidence="7">
    <location>
        <begin position="50"/>
        <end position="140"/>
    </location>
</feature>
<evidence type="ECO:0000256" key="4">
    <source>
        <dbReference type="ARBA" id="ARBA00022859"/>
    </source>
</evidence>
<reference evidence="8 9" key="1">
    <citation type="submission" date="2020-02" db="EMBL/GenBank/DDBJ databases">
        <title>A chromosome-scale genome assembly of the black bullhead catfish (Ameiurus melas).</title>
        <authorList>
            <person name="Wen M."/>
            <person name="Zham M."/>
            <person name="Cabau C."/>
            <person name="Klopp C."/>
            <person name="Donnadieu C."/>
            <person name="Roques C."/>
            <person name="Bouchez O."/>
            <person name="Lampietro C."/>
            <person name="Jouanno E."/>
            <person name="Herpin A."/>
            <person name="Louis A."/>
            <person name="Berthelot C."/>
            <person name="Parey E."/>
            <person name="Roest-Crollius H."/>
            <person name="Braasch I."/>
            <person name="Postlethwait J."/>
            <person name="Robinson-Rechavi M."/>
            <person name="Echchiki A."/>
            <person name="Begum T."/>
            <person name="Montfort J."/>
            <person name="Schartl M."/>
            <person name="Bobe J."/>
            <person name="Guiguen Y."/>
        </authorList>
    </citation>
    <scope>NUCLEOTIDE SEQUENCE [LARGE SCALE GENOMIC DNA]</scope>
    <source>
        <strain evidence="8">M_S1</strain>
        <tissue evidence="8">Blood</tissue>
    </source>
</reference>
<dbReference type="Proteomes" id="UP000593565">
    <property type="component" value="Unassembled WGS sequence"/>
</dbReference>
<proteinExistence type="predicted"/>
<name>A0A7J5ZNJ2_AMEME</name>
<feature type="domain" description="CARD" evidence="7">
    <location>
        <begin position="146"/>
        <end position="224"/>
    </location>
</feature>
<protein>
    <recommendedName>
        <fullName evidence="7">CARD domain-containing protein</fullName>
    </recommendedName>
</protein>
<feature type="coiled-coil region" evidence="6">
    <location>
        <begin position="243"/>
        <end position="305"/>
    </location>
</feature>
<evidence type="ECO:0000256" key="6">
    <source>
        <dbReference type="SAM" id="Coils"/>
    </source>
</evidence>
<evidence type="ECO:0000313" key="8">
    <source>
        <dbReference type="EMBL" id="KAF4071471.1"/>
    </source>
</evidence>
<organism evidence="8 9">
    <name type="scientific">Ameiurus melas</name>
    <name type="common">Black bullhead</name>
    <name type="synonym">Silurus melas</name>
    <dbReference type="NCBI Taxonomy" id="219545"/>
    <lineage>
        <taxon>Eukaryota</taxon>
        <taxon>Metazoa</taxon>
        <taxon>Chordata</taxon>
        <taxon>Craniata</taxon>
        <taxon>Vertebrata</taxon>
        <taxon>Euteleostomi</taxon>
        <taxon>Actinopterygii</taxon>
        <taxon>Neopterygii</taxon>
        <taxon>Teleostei</taxon>
        <taxon>Ostariophysi</taxon>
        <taxon>Siluriformes</taxon>
        <taxon>Ictaluridae</taxon>
        <taxon>Ameiurus</taxon>
    </lineage>
</organism>
<keyword evidence="6" id="KW-0175">Coiled coil</keyword>